<dbReference type="PROSITE" id="PS00108">
    <property type="entry name" value="PROTEIN_KINASE_ST"/>
    <property type="match status" value="1"/>
</dbReference>
<keyword evidence="18" id="KW-1185">Reference proteome</keyword>
<evidence type="ECO:0000256" key="15">
    <source>
        <dbReference type="SAM" id="Phobius"/>
    </source>
</evidence>
<dbReference type="Pfam" id="PF00560">
    <property type="entry name" value="LRR_1"/>
    <property type="match status" value="2"/>
</dbReference>
<dbReference type="InterPro" id="IPR000719">
    <property type="entry name" value="Prot_kinase_dom"/>
</dbReference>
<dbReference type="PROSITE" id="PS00107">
    <property type="entry name" value="PROTEIN_KINASE_ATP"/>
    <property type="match status" value="1"/>
</dbReference>
<dbReference type="GO" id="GO:0004674">
    <property type="term" value="F:protein serine/threonine kinase activity"/>
    <property type="evidence" value="ECO:0007669"/>
    <property type="project" value="UniProtKB-KW"/>
</dbReference>
<dbReference type="InterPro" id="IPR011009">
    <property type="entry name" value="Kinase-like_dom_sf"/>
</dbReference>
<organism evidence="17 18">
    <name type="scientific">Ceratodon purpureus</name>
    <name type="common">Fire moss</name>
    <name type="synonym">Dicranum purpureum</name>
    <dbReference type="NCBI Taxonomy" id="3225"/>
    <lineage>
        <taxon>Eukaryota</taxon>
        <taxon>Viridiplantae</taxon>
        <taxon>Streptophyta</taxon>
        <taxon>Embryophyta</taxon>
        <taxon>Bryophyta</taxon>
        <taxon>Bryophytina</taxon>
        <taxon>Bryopsida</taxon>
        <taxon>Dicranidae</taxon>
        <taxon>Pseudoditrichales</taxon>
        <taxon>Ditrichaceae</taxon>
        <taxon>Ceratodon</taxon>
    </lineage>
</organism>
<evidence type="ECO:0000313" key="18">
    <source>
        <dbReference type="Proteomes" id="UP000822688"/>
    </source>
</evidence>
<accession>A0A8T0IW00</accession>
<keyword evidence="6" id="KW-0732">Signal</keyword>
<evidence type="ECO:0000256" key="13">
    <source>
        <dbReference type="ARBA" id="ARBA00023180"/>
    </source>
</evidence>
<dbReference type="Pfam" id="PF07714">
    <property type="entry name" value="PK_Tyr_Ser-Thr"/>
    <property type="match status" value="1"/>
</dbReference>
<evidence type="ECO:0000256" key="12">
    <source>
        <dbReference type="ARBA" id="ARBA00023136"/>
    </source>
</evidence>
<dbReference type="Proteomes" id="UP000822688">
    <property type="component" value="Chromosome 2"/>
</dbReference>
<dbReference type="InterPro" id="IPR017441">
    <property type="entry name" value="Protein_kinase_ATP_BS"/>
</dbReference>
<dbReference type="InterPro" id="IPR001245">
    <property type="entry name" value="Ser-Thr/Tyr_kinase_cat_dom"/>
</dbReference>
<keyword evidence="13" id="KW-0325">Glycoprotein</keyword>
<keyword evidence="10 14" id="KW-0067">ATP-binding</keyword>
<feature type="domain" description="Protein kinase" evidence="16">
    <location>
        <begin position="523"/>
        <end position="801"/>
    </location>
</feature>
<protein>
    <recommendedName>
        <fullName evidence="16">Protein kinase domain-containing protein</fullName>
    </recommendedName>
</protein>
<keyword evidence="8 14" id="KW-0547">Nucleotide-binding</keyword>
<dbReference type="PANTHER" id="PTHR48006">
    <property type="entry name" value="LEUCINE-RICH REPEAT-CONTAINING PROTEIN DDB_G0281931-RELATED"/>
    <property type="match status" value="1"/>
</dbReference>
<evidence type="ECO:0000256" key="6">
    <source>
        <dbReference type="ARBA" id="ARBA00022729"/>
    </source>
</evidence>
<evidence type="ECO:0000256" key="11">
    <source>
        <dbReference type="ARBA" id="ARBA00022989"/>
    </source>
</evidence>
<keyword evidence="11 15" id="KW-1133">Transmembrane helix</keyword>
<dbReference type="InterPro" id="IPR025875">
    <property type="entry name" value="Leu-rich_rpt_4"/>
</dbReference>
<keyword evidence="5 15" id="KW-0812">Transmembrane</keyword>
<evidence type="ECO:0000256" key="7">
    <source>
        <dbReference type="ARBA" id="ARBA00022737"/>
    </source>
</evidence>
<dbReference type="SUPFAM" id="SSF56112">
    <property type="entry name" value="Protein kinase-like (PK-like)"/>
    <property type="match status" value="1"/>
</dbReference>
<evidence type="ECO:0000256" key="3">
    <source>
        <dbReference type="ARBA" id="ARBA00022614"/>
    </source>
</evidence>
<dbReference type="SMART" id="SM00220">
    <property type="entry name" value="S_TKc"/>
    <property type="match status" value="1"/>
</dbReference>
<keyword evidence="7" id="KW-0677">Repeat</keyword>
<dbReference type="InterPro" id="IPR051824">
    <property type="entry name" value="LRR_Rcpt-Like_S/T_Kinase"/>
</dbReference>
<dbReference type="CDD" id="cd14066">
    <property type="entry name" value="STKc_IRAK"/>
    <property type="match status" value="1"/>
</dbReference>
<dbReference type="EMBL" id="CM026422">
    <property type="protein sequence ID" value="KAG0586841.1"/>
    <property type="molecule type" value="Genomic_DNA"/>
</dbReference>
<evidence type="ECO:0000256" key="14">
    <source>
        <dbReference type="PROSITE-ProRule" id="PRU10141"/>
    </source>
</evidence>
<name>A0A8T0IW00_CERPU</name>
<dbReference type="FunFam" id="3.80.10.10:FF:000041">
    <property type="entry name" value="LRR receptor-like serine/threonine-protein kinase ERECTA"/>
    <property type="match status" value="1"/>
</dbReference>
<evidence type="ECO:0000256" key="8">
    <source>
        <dbReference type="ARBA" id="ARBA00022741"/>
    </source>
</evidence>
<keyword evidence="2" id="KW-0723">Serine/threonine-protein kinase</keyword>
<dbReference type="Gene3D" id="3.80.10.10">
    <property type="entry name" value="Ribonuclease Inhibitor"/>
    <property type="match status" value="2"/>
</dbReference>
<keyword evidence="3" id="KW-0433">Leucine-rich repeat</keyword>
<dbReference type="InterPro" id="IPR032675">
    <property type="entry name" value="LRR_dom_sf"/>
</dbReference>
<feature type="transmembrane region" description="Helical" evidence="15">
    <location>
        <begin position="460"/>
        <end position="484"/>
    </location>
</feature>
<dbReference type="GO" id="GO:0005524">
    <property type="term" value="F:ATP binding"/>
    <property type="evidence" value="ECO:0007669"/>
    <property type="project" value="UniProtKB-UniRule"/>
</dbReference>
<evidence type="ECO:0000256" key="5">
    <source>
        <dbReference type="ARBA" id="ARBA00022692"/>
    </source>
</evidence>
<gene>
    <name evidence="17" type="ORF">KC19_2G121500</name>
</gene>
<dbReference type="PANTHER" id="PTHR48006:SF34">
    <property type="entry name" value="OS08G0203700 PROTEIN"/>
    <property type="match status" value="1"/>
</dbReference>
<dbReference type="FunFam" id="3.30.200.20:FF:000162">
    <property type="entry name" value="Adenine nucleotide alpha hydrolase-like domain kinase"/>
    <property type="match status" value="1"/>
</dbReference>
<dbReference type="FunFam" id="1.10.510.10:FF:000590">
    <property type="entry name" value="PR5-like receptor kinase"/>
    <property type="match status" value="1"/>
</dbReference>
<feature type="binding site" evidence="14">
    <location>
        <position position="552"/>
    </location>
    <ligand>
        <name>ATP</name>
        <dbReference type="ChEBI" id="CHEBI:30616"/>
    </ligand>
</feature>
<comment type="subcellular location">
    <subcellularLocation>
        <location evidence="1">Membrane</location>
        <topology evidence="1">Single-pass type I membrane protein</topology>
    </subcellularLocation>
</comment>
<dbReference type="Gene3D" id="3.30.200.20">
    <property type="entry name" value="Phosphorylase Kinase, domain 1"/>
    <property type="match status" value="1"/>
</dbReference>
<evidence type="ECO:0000259" key="16">
    <source>
        <dbReference type="PROSITE" id="PS50011"/>
    </source>
</evidence>
<proteinExistence type="predicted"/>
<dbReference type="InterPro" id="IPR001611">
    <property type="entry name" value="Leu-rich_rpt"/>
</dbReference>
<evidence type="ECO:0000256" key="10">
    <source>
        <dbReference type="ARBA" id="ARBA00022840"/>
    </source>
</evidence>
<reference evidence="17" key="1">
    <citation type="submission" date="2020-06" db="EMBL/GenBank/DDBJ databases">
        <title>WGS assembly of Ceratodon purpureus strain R40.</title>
        <authorList>
            <person name="Carey S.B."/>
            <person name="Jenkins J."/>
            <person name="Shu S."/>
            <person name="Lovell J.T."/>
            <person name="Sreedasyam A."/>
            <person name="Maumus F."/>
            <person name="Tiley G.P."/>
            <person name="Fernandez-Pozo N."/>
            <person name="Barry K."/>
            <person name="Chen C."/>
            <person name="Wang M."/>
            <person name="Lipzen A."/>
            <person name="Daum C."/>
            <person name="Saski C.A."/>
            <person name="Payton A.C."/>
            <person name="Mcbreen J.C."/>
            <person name="Conrad R.E."/>
            <person name="Kollar L.M."/>
            <person name="Olsson S."/>
            <person name="Huttunen S."/>
            <person name="Landis J.B."/>
            <person name="Wickett N.J."/>
            <person name="Johnson M.G."/>
            <person name="Rensing S.A."/>
            <person name="Grimwood J."/>
            <person name="Schmutz J."/>
            <person name="Mcdaniel S.F."/>
        </authorList>
    </citation>
    <scope>NUCLEOTIDE SEQUENCE</scope>
    <source>
        <strain evidence="17">R40</strain>
    </source>
</reference>
<evidence type="ECO:0000313" key="17">
    <source>
        <dbReference type="EMBL" id="KAG0586841.1"/>
    </source>
</evidence>
<dbReference type="PROSITE" id="PS50011">
    <property type="entry name" value="PROTEIN_KINASE_DOM"/>
    <property type="match status" value="1"/>
</dbReference>
<dbReference type="Pfam" id="PF12799">
    <property type="entry name" value="LRR_4"/>
    <property type="match status" value="1"/>
</dbReference>
<evidence type="ECO:0000256" key="9">
    <source>
        <dbReference type="ARBA" id="ARBA00022777"/>
    </source>
</evidence>
<keyword evidence="9" id="KW-0418">Kinase</keyword>
<evidence type="ECO:0000256" key="2">
    <source>
        <dbReference type="ARBA" id="ARBA00022527"/>
    </source>
</evidence>
<evidence type="ECO:0000256" key="1">
    <source>
        <dbReference type="ARBA" id="ARBA00004479"/>
    </source>
</evidence>
<evidence type="ECO:0000256" key="4">
    <source>
        <dbReference type="ARBA" id="ARBA00022679"/>
    </source>
</evidence>
<keyword evidence="4" id="KW-0808">Transferase</keyword>
<dbReference type="SUPFAM" id="SSF52058">
    <property type="entry name" value="L domain-like"/>
    <property type="match status" value="1"/>
</dbReference>
<dbReference type="Gene3D" id="1.10.510.10">
    <property type="entry name" value="Transferase(Phosphotransferase) domain 1"/>
    <property type="match status" value="1"/>
</dbReference>
<comment type="caution">
    <text evidence="17">The sequence shown here is derived from an EMBL/GenBank/DDBJ whole genome shotgun (WGS) entry which is preliminary data.</text>
</comment>
<dbReference type="InterPro" id="IPR008271">
    <property type="entry name" value="Ser/Thr_kinase_AS"/>
</dbReference>
<dbReference type="AlphaFoldDB" id="A0A8T0IW00"/>
<sequence length="879" mass="98312">MNWMSTGETCVSLLSVYDFICYAINSLRSLRLVTCCMCGAHCGTSTLSVYGLQQLYANWNKSTPELGKNLAGWRPIPNNLEASNIPCPCFKESWQGVLCYRVLLPTPPGFFYQQYNVSIVGLTLTDASLKGSLPAAIGNLTSLVSLTITGNKDLTGRLPPQLQHLNYNLNILNLRGNGFNGSIPAIFTYLRQLQQLDLSANQFDGPLQVDFRNLTWLRTLNLSRNLLIGNIKLEYLQGLGQLITLDLSSNRFTGPLFDLTKSPFLNTLNLSFNSFNGDVRLSNILNDTSSQNLRVVDLSNNSLTGLIPDFSAWTNLTVLDLSYNPFQAALFPVWLTNLSESLQVLRLKGNNLTGPIPNQVLQNFQHLRMLELDNNHFSGTIDIGEVIRLSRLEFLSLKNNNVTEVLHNGPSLKAIERYGINLYGNPYCYDQTSNQYLQQCVCLQVCIDPEIVPDSKKNSIAVIAPSVAASVLAIIILVMGLVFWKTRREKQKLQLQVQQHFAENDVKPTIFTFNQLRSATEDFSERMKIGQGSFGAVYKGYLHENANPVAVKQLFIKNQQSITEFLNEVVVVTAIKHRNLVNLKGCCIREDQRLLVYEYLDNNDLAHHLFHQRGGQQLTWPTRFNICLGVARGLHYLHASAQPRIIHRDIKASNVLMDRELQPKIADFGLALFFPDEQTHIITSDIAGTRGYWAPEYATMGQLSEKADVYSFGVLLLEVVSGRKNLDYNMPQHKVYLCQWGRELFNNSNVMELVDPALSLSKDEETEVRRIINIALLCLQVEPERRPTMGAVVATLEGSFMNLEAEGMRHLTLKAKPPSTSASLAHLYEHPRQDAAESPLFSSETTGSSSMISLASIGNYSGFGSDSTQLRTLPGAPRM</sequence>
<dbReference type="GO" id="GO:0016020">
    <property type="term" value="C:membrane"/>
    <property type="evidence" value="ECO:0007669"/>
    <property type="project" value="UniProtKB-SubCell"/>
</dbReference>
<keyword evidence="12 15" id="KW-0472">Membrane</keyword>